<proteinExistence type="predicted"/>
<sequence>MPSPRREVTYGLEARYQVLTTAAKEPVWWVYRRHLGLMPTEETYEEAGYTVDWMMLEFGK</sequence>
<protein>
    <submittedName>
        <fullName evidence="1">Uncharacterized protein</fullName>
    </submittedName>
</protein>
<dbReference type="EMBL" id="JAACNO010000601">
    <property type="protein sequence ID" value="KAF4146533.1"/>
    <property type="molecule type" value="Genomic_DNA"/>
</dbReference>
<dbReference type="AlphaFoldDB" id="A0A8S9V1Q4"/>
<evidence type="ECO:0000313" key="2">
    <source>
        <dbReference type="Proteomes" id="UP000704712"/>
    </source>
</evidence>
<organism evidence="1 2">
    <name type="scientific">Phytophthora infestans</name>
    <name type="common">Potato late blight agent</name>
    <name type="synonym">Botrytis infestans</name>
    <dbReference type="NCBI Taxonomy" id="4787"/>
    <lineage>
        <taxon>Eukaryota</taxon>
        <taxon>Sar</taxon>
        <taxon>Stramenopiles</taxon>
        <taxon>Oomycota</taxon>
        <taxon>Peronosporomycetes</taxon>
        <taxon>Peronosporales</taxon>
        <taxon>Peronosporaceae</taxon>
        <taxon>Phytophthora</taxon>
    </lineage>
</organism>
<evidence type="ECO:0000313" key="1">
    <source>
        <dbReference type="EMBL" id="KAF4146533.1"/>
    </source>
</evidence>
<accession>A0A8S9V1Q4</accession>
<name>A0A8S9V1Q4_PHYIN</name>
<reference evidence="1" key="1">
    <citation type="submission" date="2020-03" db="EMBL/GenBank/DDBJ databases">
        <title>Hybrid Assembly of Korean Phytophthora infestans isolates.</title>
        <authorList>
            <person name="Prokchorchik M."/>
            <person name="Lee Y."/>
            <person name="Seo J."/>
            <person name="Cho J.-H."/>
            <person name="Park Y.-E."/>
            <person name="Jang D.-C."/>
            <person name="Im J.-S."/>
            <person name="Choi J.-G."/>
            <person name="Park H.-J."/>
            <person name="Lee G.-B."/>
            <person name="Lee Y.-G."/>
            <person name="Hong S.-Y."/>
            <person name="Cho K."/>
            <person name="Sohn K.H."/>
        </authorList>
    </citation>
    <scope>NUCLEOTIDE SEQUENCE</scope>
    <source>
        <strain evidence="1">KR_2_A2</strain>
    </source>
</reference>
<dbReference type="Proteomes" id="UP000704712">
    <property type="component" value="Unassembled WGS sequence"/>
</dbReference>
<comment type="caution">
    <text evidence="1">The sequence shown here is derived from an EMBL/GenBank/DDBJ whole genome shotgun (WGS) entry which is preliminary data.</text>
</comment>
<gene>
    <name evidence="1" type="ORF">GN958_ATG04306</name>
</gene>